<name>C5M113_PERM5</name>
<dbReference type="InterPro" id="IPR011009">
    <property type="entry name" value="Kinase-like_dom_sf"/>
</dbReference>
<dbReference type="EMBL" id="GG687278">
    <property type="protein sequence ID" value="EEQ97329.1"/>
    <property type="molecule type" value="Genomic_DNA"/>
</dbReference>
<protein>
    <recommendedName>
        <fullName evidence="3">Protein kinase domain-containing protein</fullName>
    </recommendedName>
</protein>
<dbReference type="AlphaFoldDB" id="C5M113"/>
<dbReference type="Gene3D" id="3.30.200.20">
    <property type="entry name" value="Phosphorylase Kinase, domain 1"/>
    <property type="match status" value="1"/>
</dbReference>
<reference evidence="1 2" key="1">
    <citation type="submission" date="2008-07" db="EMBL/GenBank/DDBJ databases">
        <authorList>
            <person name="El-Sayed N."/>
            <person name="Caler E."/>
            <person name="Inman J."/>
            <person name="Amedeo P."/>
            <person name="Hass B."/>
            <person name="Wortman J."/>
        </authorList>
    </citation>
    <scope>NUCLEOTIDE SEQUENCE [LARGE SCALE GENOMIC DNA]</scope>
    <source>
        <strain evidence="2">ATCC 50983 / TXsc</strain>
    </source>
</reference>
<gene>
    <name evidence="1" type="ORF">Pmar_PMAR016690</name>
</gene>
<keyword evidence="2" id="KW-1185">Reference proteome</keyword>
<dbReference type="GeneID" id="9054687"/>
<feature type="non-terminal residue" evidence="1">
    <location>
        <position position="1"/>
    </location>
</feature>
<dbReference type="Proteomes" id="UP000007800">
    <property type="component" value="Unassembled WGS sequence"/>
</dbReference>
<dbReference type="RefSeq" id="XP_002764612.1">
    <property type="nucleotide sequence ID" value="XM_002764566.1"/>
</dbReference>
<dbReference type="SUPFAM" id="SSF56112">
    <property type="entry name" value="Protein kinase-like (PK-like)"/>
    <property type="match status" value="1"/>
</dbReference>
<dbReference type="InParanoid" id="C5M113"/>
<feature type="non-terminal residue" evidence="1">
    <location>
        <position position="68"/>
    </location>
</feature>
<evidence type="ECO:0000313" key="2">
    <source>
        <dbReference type="Proteomes" id="UP000007800"/>
    </source>
</evidence>
<sequence>ICAVKTIKLRDESEGIPASVLREVGLLQALHHPNIVELHCRFGSLHRISGIRLLPSRPCTIYRPLYWG</sequence>
<accession>C5M113</accession>
<evidence type="ECO:0000313" key="1">
    <source>
        <dbReference type="EMBL" id="EEQ97329.1"/>
    </source>
</evidence>
<evidence type="ECO:0008006" key="3">
    <source>
        <dbReference type="Google" id="ProtNLM"/>
    </source>
</evidence>
<organism evidence="2">
    <name type="scientific">Perkinsus marinus (strain ATCC 50983 / TXsc)</name>
    <dbReference type="NCBI Taxonomy" id="423536"/>
    <lineage>
        <taxon>Eukaryota</taxon>
        <taxon>Sar</taxon>
        <taxon>Alveolata</taxon>
        <taxon>Perkinsozoa</taxon>
        <taxon>Perkinsea</taxon>
        <taxon>Perkinsida</taxon>
        <taxon>Perkinsidae</taxon>
        <taxon>Perkinsus</taxon>
    </lineage>
</organism>
<proteinExistence type="predicted"/>